<keyword evidence="1" id="KW-0812">Transmembrane</keyword>
<dbReference type="AlphaFoldDB" id="A0AAD6M4U2"/>
<feature type="transmembrane region" description="Helical" evidence="1">
    <location>
        <begin position="47"/>
        <end position="67"/>
    </location>
</feature>
<organism evidence="2 3">
    <name type="scientific">Populus alba x Populus x berolinensis</name>
    <dbReference type="NCBI Taxonomy" id="444605"/>
    <lineage>
        <taxon>Eukaryota</taxon>
        <taxon>Viridiplantae</taxon>
        <taxon>Streptophyta</taxon>
        <taxon>Embryophyta</taxon>
        <taxon>Tracheophyta</taxon>
        <taxon>Spermatophyta</taxon>
        <taxon>Magnoliopsida</taxon>
        <taxon>eudicotyledons</taxon>
        <taxon>Gunneridae</taxon>
        <taxon>Pentapetalae</taxon>
        <taxon>rosids</taxon>
        <taxon>fabids</taxon>
        <taxon>Malpighiales</taxon>
        <taxon>Salicaceae</taxon>
        <taxon>Saliceae</taxon>
        <taxon>Populus</taxon>
    </lineage>
</organism>
<sequence>MSDCPYLSPSGYSSLLLRSACWQPLFAMPTKYLSDPSHSCQKMRKEVFRAGAAFVVLTSIVSELYYVSYSKCFRTWMLNTITNLFDYNLDN</sequence>
<comment type="caution">
    <text evidence="2">The sequence shown here is derived from an EMBL/GenBank/DDBJ whole genome shotgun (WGS) entry which is preliminary data.</text>
</comment>
<evidence type="ECO:0000313" key="2">
    <source>
        <dbReference type="EMBL" id="KAJ6979033.1"/>
    </source>
</evidence>
<reference evidence="2" key="1">
    <citation type="journal article" date="2023" name="Mol. Ecol. Resour.">
        <title>Chromosome-level genome assembly of a triploid poplar Populus alba 'Berolinensis'.</title>
        <authorList>
            <person name="Chen S."/>
            <person name="Yu Y."/>
            <person name="Wang X."/>
            <person name="Wang S."/>
            <person name="Zhang T."/>
            <person name="Zhou Y."/>
            <person name="He R."/>
            <person name="Meng N."/>
            <person name="Wang Y."/>
            <person name="Liu W."/>
            <person name="Liu Z."/>
            <person name="Liu J."/>
            <person name="Guo Q."/>
            <person name="Huang H."/>
            <person name="Sederoff R.R."/>
            <person name="Wang G."/>
            <person name="Qu G."/>
            <person name="Chen S."/>
        </authorList>
    </citation>
    <scope>NUCLEOTIDE SEQUENCE</scope>
    <source>
        <strain evidence="2">SC-2020</strain>
    </source>
</reference>
<evidence type="ECO:0000313" key="3">
    <source>
        <dbReference type="Proteomes" id="UP001164929"/>
    </source>
</evidence>
<proteinExistence type="predicted"/>
<keyword evidence="3" id="KW-1185">Reference proteome</keyword>
<keyword evidence="1" id="KW-1133">Transmembrane helix</keyword>
<name>A0AAD6M4U2_9ROSI</name>
<gene>
    <name evidence="2" type="ORF">NC653_027253</name>
</gene>
<keyword evidence="1" id="KW-0472">Membrane</keyword>
<evidence type="ECO:0000256" key="1">
    <source>
        <dbReference type="SAM" id="Phobius"/>
    </source>
</evidence>
<accession>A0AAD6M4U2</accession>
<dbReference type="Proteomes" id="UP001164929">
    <property type="component" value="Chromosome 11"/>
</dbReference>
<dbReference type="EMBL" id="JAQIZT010000011">
    <property type="protein sequence ID" value="KAJ6979033.1"/>
    <property type="molecule type" value="Genomic_DNA"/>
</dbReference>
<protein>
    <submittedName>
        <fullName evidence="2">Uncharacterized protein</fullName>
    </submittedName>
</protein>